<dbReference type="FunFam" id="1.10.10.10:FF:000001">
    <property type="entry name" value="LysR family transcriptional regulator"/>
    <property type="match status" value="1"/>
</dbReference>
<reference evidence="9 10" key="1">
    <citation type="submission" date="2016-09" db="EMBL/GenBank/DDBJ databases">
        <title>Rhizobium oryziradicis sp. nov., isolated from the root of rice.</title>
        <authorList>
            <person name="Zhao J."/>
            <person name="Zhang X."/>
        </authorList>
    </citation>
    <scope>NUCLEOTIDE SEQUENCE [LARGE SCALE GENOMIC DNA]</scope>
    <source>
        <strain evidence="9 10">N19</strain>
    </source>
</reference>
<dbReference type="Gene3D" id="3.40.190.290">
    <property type="match status" value="1"/>
</dbReference>
<dbReference type="PANTHER" id="PTHR30419">
    <property type="entry name" value="HTH-TYPE TRANSCRIPTIONAL REGULATOR YBHD"/>
    <property type="match status" value="1"/>
</dbReference>
<dbReference type="AlphaFoldDB" id="A0A1Q8ZQB8"/>
<keyword evidence="3" id="KW-0238">DNA-binding</keyword>
<keyword evidence="4" id="KW-0804">Transcription</keyword>
<dbReference type="GO" id="GO:0003677">
    <property type="term" value="F:DNA binding"/>
    <property type="evidence" value="ECO:0007669"/>
    <property type="project" value="UniProtKB-KW"/>
</dbReference>
<dbReference type="SUPFAM" id="SSF46785">
    <property type="entry name" value="Winged helix' DNA-binding domain"/>
    <property type="match status" value="1"/>
</dbReference>
<comment type="caution">
    <text evidence="9">The sequence shown here is derived from an EMBL/GenBank/DDBJ whole genome shotgun (WGS) entry which is preliminary data.</text>
</comment>
<evidence type="ECO:0000256" key="6">
    <source>
        <dbReference type="ARBA" id="ARBA00067332"/>
    </source>
</evidence>
<dbReference type="OrthoDB" id="5297263at2"/>
<dbReference type="SUPFAM" id="SSF53850">
    <property type="entry name" value="Periplasmic binding protein-like II"/>
    <property type="match status" value="1"/>
</dbReference>
<dbReference type="InterPro" id="IPR000847">
    <property type="entry name" value="LysR_HTH_N"/>
</dbReference>
<evidence type="ECO:0000256" key="5">
    <source>
        <dbReference type="ARBA" id="ARBA00054626"/>
    </source>
</evidence>
<evidence type="ECO:0000256" key="4">
    <source>
        <dbReference type="ARBA" id="ARBA00023163"/>
    </source>
</evidence>
<dbReference type="InterPro" id="IPR050950">
    <property type="entry name" value="HTH-type_LysR_regulators"/>
</dbReference>
<gene>
    <name evidence="9" type="ORF">BJF95_06410</name>
</gene>
<evidence type="ECO:0000313" key="9">
    <source>
        <dbReference type="EMBL" id="OLP44188.1"/>
    </source>
</evidence>
<comment type="function">
    <text evidence="5">Transcriptional regulator of the ttuABCDE tartrate utilization operon.</text>
</comment>
<evidence type="ECO:0000256" key="2">
    <source>
        <dbReference type="ARBA" id="ARBA00023015"/>
    </source>
</evidence>
<dbReference type="PRINTS" id="PR00039">
    <property type="entry name" value="HTHLYSR"/>
</dbReference>
<name>A0A1Q8ZQB8_9HYPH</name>
<dbReference type="InterPro" id="IPR036388">
    <property type="entry name" value="WH-like_DNA-bd_sf"/>
</dbReference>
<sequence length="323" mass="35138">MLHSRKLYYIDEIARCGSIRKAANRLNVASSAVNRQILALEEELGAPIFERLPRGLRLTAAGELCVEHIREVLKGYERLEARIRSLKTPQAGKVSLVTTVGLASGPLPDIIARFLEAHPRIKVHVRNDSGTTTLNPVLTGEVDIGLGFNIVATPGIRTLANFDIPVGAVLPPGHHLAQASGPVDLVEVVQEKLVLAEPGTSLRNVINLALAPLPLPIEPLLETNASELLKQLVKCGSALTLLNPLDVVAECRRGELVFRPLSEPHVRHQPMKLFARARAPLDAATSLFVEYLMQEIVALVEDLQGKGFLPLSRTSPERVQDGE</sequence>
<evidence type="ECO:0000256" key="3">
    <source>
        <dbReference type="ARBA" id="ARBA00023125"/>
    </source>
</evidence>
<dbReference type="Gene3D" id="1.10.10.10">
    <property type="entry name" value="Winged helix-like DNA-binding domain superfamily/Winged helix DNA-binding domain"/>
    <property type="match status" value="1"/>
</dbReference>
<dbReference type="Pfam" id="PF00126">
    <property type="entry name" value="HTH_1"/>
    <property type="match status" value="1"/>
</dbReference>
<accession>A0A1Q8ZQB8</accession>
<dbReference type="InterPro" id="IPR005119">
    <property type="entry name" value="LysR_subst-bd"/>
</dbReference>
<keyword evidence="10" id="KW-1185">Reference proteome</keyword>
<keyword evidence="2" id="KW-0805">Transcription regulation</keyword>
<evidence type="ECO:0000259" key="8">
    <source>
        <dbReference type="PROSITE" id="PS50931"/>
    </source>
</evidence>
<evidence type="ECO:0000256" key="7">
    <source>
        <dbReference type="ARBA" id="ARBA00083243"/>
    </source>
</evidence>
<dbReference type="STRING" id="1867956.BJF95_06410"/>
<dbReference type="Proteomes" id="UP000186894">
    <property type="component" value="Unassembled WGS sequence"/>
</dbReference>
<dbReference type="InterPro" id="IPR036390">
    <property type="entry name" value="WH_DNA-bd_sf"/>
</dbReference>
<dbReference type="GO" id="GO:0003700">
    <property type="term" value="F:DNA-binding transcription factor activity"/>
    <property type="evidence" value="ECO:0007669"/>
    <property type="project" value="InterPro"/>
</dbReference>
<evidence type="ECO:0000256" key="1">
    <source>
        <dbReference type="ARBA" id="ARBA00009437"/>
    </source>
</evidence>
<feature type="domain" description="HTH lysR-type" evidence="8">
    <location>
        <begin position="1"/>
        <end position="59"/>
    </location>
</feature>
<dbReference type="RefSeq" id="WP_075639695.1">
    <property type="nucleotide sequence ID" value="NZ_MKIM01000027.1"/>
</dbReference>
<evidence type="ECO:0000313" key="10">
    <source>
        <dbReference type="Proteomes" id="UP000186894"/>
    </source>
</evidence>
<organism evidence="9 10">
    <name type="scientific">Rhizobium oryziradicis</name>
    <dbReference type="NCBI Taxonomy" id="1867956"/>
    <lineage>
        <taxon>Bacteria</taxon>
        <taxon>Pseudomonadati</taxon>
        <taxon>Pseudomonadota</taxon>
        <taxon>Alphaproteobacteria</taxon>
        <taxon>Hyphomicrobiales</taxon>
        <taxon>Rhizobiaceae</taxon>
        <taxon>Rhizobium/Agrobacterium group</taxon>
        <taxon>Rhizobium</taxon>
    </lineage>
</organism>
<protein>
    <recommendedName>
        <fullName evidence="6">HTH-type transcriptional regulator TtuA</fullName>
    </recommendedName>
    <alternativeName>
        <fullName evidence="7">Tartrate utilization transcriptional regulator</fullName>
    </alternativeName>
</protein>
<dbReference type="Pfam" id="PF03466">
    <property type="entry name" value="LysR_substrate"/>
    <property type="match status" value="1"/>
</dbReference>
<comment type="similarity">
    <text evidence="1">Belongs to the LysR transcriptional regulatory family.</text>
</comment>
<dbReference type="GO" id="GO:0005829">
    <property type="term" value="C:cytosol"/>
    <property type="evidence" value="ECO:0007669"/>
    <property type="project" value="TreeGrafter"/>
</dbReference>
<proteinExistence type="inferred from homology"/>
<dbReference type="PROSITE" id="PS50931">
    <property type="entry name" value="HTH_LYSR"/>
    <property type="match status" value="1"/>
</dbReference>
<dbReference type="EMBL" id="MKIM01000027">
    <property type="protein sequence ID" value="OLP44188.1"/>
    <property type="molecule type" value="Genomic_DNA"/>
</dbReference>